<evidence type="ECO:0000259" key="8">
    <source>
        <dbReference type="PROSITE" id="PS50928"/>
    </source>
</evidence>
<dbReference type="RefSeq" id="WP_255798171.1">
    <property type="nucleotide sequence ID" value="NZ_CP104263.1"/>
</dbReference>
<dbReference type="CDD" id="cd06261">
    <property type="entry name" value="TM_PBP2"/>
    <property type="match status" value="1"/>
</dbReference>
<protein>
    <submittedName>
        <fullName evidence="9">Sugar ABC transporter permease</fullName>
    </submittedName>
</protein>
<dbReference type="Gene3D" id="1.10.3720.10">
    <property type="entry name" value="MetI-like"/>
    <property type="match status" value="1"/>
</dbReference>
<comment type="similarity">
    <text evidence="7">Belongs to the binding-protein-dependent transport system permease family.</text>
</comment>
<evidence type="ECO:0000256" key="5">
    <source>
        <dbReference type="ARBA" id="ARBA00022989"/>
    </source>
</evidence>
<evidence type="ECO:0000313" key="9">
    <source>
        <dbReference type="EMBL" id="MCQ1949870.1"/>
    </source>
</evidence>
<evidence type="ECO:0000313" key="10">
    <source>
        <dbReference type="Proteomes" id="UP001206924"/>
    </source>
</evidence>
<evidence type="ECO:0000256" key="7">
    <source>
        <dbReference type="RuleBase" id="RU363032"/>
    </source>
</evidence>
<organism evidence="9 10">
    <name type="scientific">Arthrobacter jinronghuae</name>
    <dbReference type="NCBI Taxonomy" id="2964609"/>
    <lineage>
        <taxon>Bacteria</taxon>
        <taxon>Bacillati</taxon>
        <taxon>Actinomycetota</taxon>
        <taxon>Actinomycetes</taxon>
        <taxon>Micrococcales</taxon>
        <taxon>Micrococcaceae</taxon>
        <taxon>Arthrobacter</taxon>
    </lineage>
</organism>
<keyword evidence="6 7" id="KW-0472">Membrane</keyword>
<proteinExistence type="inferred from homology"/>
<feature type="transmembrane region" description="Helical" evidence="7">
    <location>
        <begin position="101"/>
        <end position="129"/>
    </location>
</feature>
<keyword evidence="2 7" id="KW-0813">Transport</keyword>
<feature type="transmembrane region" description="Helical" evidence="7">
    <location>
        <begin position="149"/>
        <end position="165"/>
    </location>
</feature>
<evidence type="ECO:0000256" key="6">
    <source>
        <dbReference type="ARBA" id="ARBA00023136"/>
    </source>
</evidence>
<keyword evidence="4 7" id="KW-0812">Transmembrane</keyword>
<comment type="subcellular location">
    <subcellularLocation>
        <location evidence="1 7">Cell membrane</location>
        <topology evidence="1 7">Multi-pass membrane protein</topology>
    </subcellularLocation>
</comment>
<keyword evidence="5 7" id="KW-1133">Transmembrane helix</keyword>
<feature type="transmembrane region" description="Helical" evidence="7">
    <location>
        <begin position="69"/>
        <end position="94"/>
    </location>
</feature>
<evidence type="ECO:0000256" key="1">
    <source>
        <dbReference type="ARBA" id="ARBA00004651"/>
    </source>
</evidence>
<gene>
    <name evidence="9" type="ORF">NNX28_07990</name>
</gene>
<keyword evidence="3" id="KW-1003">Cell membrane</keyword>
<evidence type="ECO:0000256" key="3">
    <source>
        <dbReference type="ARBA" id="ARBA00022475"/>
    </source>
</evidence>
<evidence type="ECO:0000256" key="4">
    <source>
        <dbReference type="ARBA" id="ARBA00022692"/>
    </source>
</evidence>
<keyword evidence="10" id="KW-1185">Reference proteome</keyword>
<dbReference type="Pfam" id="PF00528">
    <property type="entry name" value="BPD_transp_1"/>
    <property type="match status" value="1"/>
</dbReference>
<dbReference type="Proteomes" id="UP001206924">
    <property type="component" value="Unassembled WGS sequence"/>
</dbReference>
<evidence type="ECO:0000256" key="2">
    <source>
        <dbReference type="ARBA" id="ARBA00022448"/>
    </source>
</evidence>
<sequence length="289" mass="31426">MRLRQTVRLLPLLPAVALLLVFLGGPILWAFYGSFTDAGLTGASARNPEWIGLDNYATLLTDPQFPHSLWLTFLFVLGSAVIGQNCLGLALALVMQRANRVVAAIVGTCVVAAWVLPEIVAAFIAYAFFFRDGMLNQLTGLAGLPVVDWLYEYPMLALVFANIWRGTAFSMMNYQAALNDVPPEITESATIDGAGGIQRLRFITLPMIKSSIATNLMLITLLTLGTFTLIYVVTSGGPLNASTTLPIMAYEQAFQYGDIGYGTAIAVVMLLIGAVFSIAYIRMLRERKD</sequence>
<dbReference type="EMBL" id="JANFLP010000008">
    <property type="protein sequence ID" value="MCQ1949870.1"/>
    <property type="molecule type" value="Genomic_DNA"/>
</dbReference>
<dbReference type="PANTHER" id="PTHR43005">
    <property type="entry name" value="BLR7065 PROTEIN"/>
    <property type="match status" value="1"/>
</dbReference>
<reference evidence="9 10" key="1">
    <citation type="submission" date="2022-07" db="EMBL/GenBank/DDBJ databases">
        <title>Novel species in genus Arthrobacter.</title>
        <authorList>
            <person name="Liu Y."/>
        </authorList>
    </citation>
    <scope>NUCLEOTIDE SEQUENCE [LARGE SCALE GENOMIC DNA]</scope>
    <source>
        <strain evidence="10">zg-Y859</strain>
    </source>
</reference>
<dbReference type="PANTHER" id="PTHR43005:SF1">
    <property type="entry name" value="SPERMIDINE_PUTRESCINE TRANSPORT SYSTEM PERMEASE PROTEIN"/>
    <property type="match status" value="1"/>
</dbReference>
<comment type="caution">
    <text evidence="9">The sequence shown here is derived from an EMBL/GenBank/DDBJ whole genome shotgun (WGS) entry which is preliminary data.</text>
</comment>
<feature type="transmembrane region" description="Helical" evidence="7">
    <location>
        <begin position="216"/>
        <end position="239"/>
    </location>
</feature>
<accession>A0ABT1NQ57</accession>
<feature type="transmembrane region" description="Helical" evidence="7">
    <location>
        <begin position="259"/>
        <end position="281"/>
    </location>
</feature>
<name>A0ABT1NQ57_9MICC</name>
<feature type="domain" description="ABC transmembrane type-1" evidence="8">
    <location>
        <begin position="70"/>
        <end position="280"/>
    </location>
</feature>
<dbReference type="PROSITE" id="PS50928">
    <property type="entry name" value="ABC_TM1"/>
    <property type="match status" value="1"/>
</dbReference>
<dbReference type="SUPFAM" id="SSF161098">
    <property type="entry name" value="MetI-like"/>
    <property type="match status" value="1"/>
</dbReference>
<dbReference type="InterPro" id="IPR000515">
    <property type="entry name" value="MetI-like"/>
</dbReference>
<dbReference type="InterPro" id="IPR035906">
    <property type="entry name" value="MetI-like_sf"/>
</dbReference>
<feature type="transmembrane region" description="Helical" evidence="7">
    <location>
        <begin position="12"/>
        <end position="32"/>
    </location>
</feature>